<comment type="cofactor">
    <cofactor evidence="1">
        <name>a divalent metal cation</name>
        <dbReference type="ChEBI" id="CHEBI:60240"/>
    </cofactor>
</comment>
<dbReference type="Gene3D" id="2.30.30.870">
    <property type="entry name" value="Pelota, domain A"/>
    <property type="match status" value="1"/>
</dbReference>
<keyword evidence="5" id="KW-0479">Metal-binding</keyword>
<dbReference type="GO" id="GO:0005737">
    <property type="term" value="C:cytoplasm"/>
    <property type="evidence" value="ECO:0007669"/>
    <property type="project" value="UniProtKB-SubCell"/>
</dbReference>
<dbReference type="InterPro" id="IPR058547">
    <property type="entry name" value="Pelota_N"/>
</dbReference>
<dbReference type="EMBL" id="GL870876">
    <property type="protein sequence ID" value="EIJ89605.1"/>
    <property type="molecule type" value="Genomic_DNA"/>
</dbReference>
<dbReference type="HOGENOM" id="CLU_023334_0_0_1"/>
<dbReference type="Proteomes" id="UP000002872">
    <property type="component" value="Unassembled WGS sequence"/>
</dbReference>
<keyword evidence="4" id="KW-0963">Cytoplasm</keyword>
<dbReference type="GO" id="GO:0070651">
    <property type="term" value="P:nonfunctional rRNA decay"/>
    <property type="evidence" value="ECO:0007669"/>
    <property type="project" value="TreeGrafter"/>
</dbReference>
<dbReference type="InterPro" id="IPR038069">
    <property type="entry name" value="Pelota/DOM34_N"/>
</dbReference>
<dbReference type="Pfam" id="PF03465">
    <property type="entry name" value="eRF1_3"/>
    <property type="match status" value="1"/>
</dbReference>
<evidence type="ECO:0000256" key="5">
    <source>
        <dbReference type="ARBA" id="ARBA00022723"/>
    </source>
</evidence>
<feature type="domain" description="eRF1/Pelota-like N-terminal" evidence="6">
    <location>
        <begin position="1"/>
        <end position="126"/>
    </location>
</feature>
<dbReference type="InterPro" id="IPR005140">
    <property type="entry name" value="eRF1_Pelota-like_N"/>
</dbReference>
<dbReference type="PANTHER" id="PTHR10853">
    <property type="entry name" value="PELOTA"/>
    <property type="match status" value="1"/>
</dbReference>
<dbReference type="STRING" id="935791.I3EK58"/>
<dbReference type="SUPFAM" id="SSF55315">
    <property type="entry name" value="L30e-like"/>
    <property type="match status" value="1"/>
</dbReference>
<dbReference type="InterPro" id="IPR005142">
    <property type="entry name" value="eRF1_3"/>
</dbReference>
<dbReference type="SMART" id="SM01194">
    <property type="entry name" value="eRF1_1"/>
    <property type="match status" value="1"/>
</dbReference>
<dbReference type="VEuPathDB" id="MicrosporidiaDB:NEQG_00375"/>
<evidence type="ECO:0000313" key="7">
    <source>
        <dbReference type="EMBL" id="EIJ89605.1"/>
    </source>
</evidence>
<reference evidence="7" key="1">
    <citation type="submission" date="2011-01" db="EMBL/GenBank/DDBJ databases">
        <title>The Genome Sequence of Nematocida parisii strain ERTm3.</title>
        <authorList>
            <consortium name="The Broad Institute Genome Sequencing Platform"/>
            <consortium name="The Broad Institute Genome Sequencing Center for Infectious Disease"/>
            <person name="Cuomo C."/>
            <person name="Troemel E."/>
            <person name="Young S.K."/>
            <person name="Zeng Q."/>
            <person name="Gargeya S."/>
            <person name="Fitzgerald M."/>
            <person name="Haas B."/>
            <person name="Abouelleil A."/>
            <person name="Alvarado L."/>
            <person name="Arachchi H.M."/>
            <person name="Berlin A."/>
            <person name="Chapman S.B."/>
            <person name="Gearin G."/>
            <person name="Goldberg J."/>
            <person name="Griggs A."/>
            <person name="Gujja S."/>
            <person name="Hansen M."/>
            <person name="Heiman D."/>
            <person name="Howarth C."/>
            <person name="Larimer J."/>
            <person name="Lui A."/>
            <person name="MacDonald P.J.P."/>
            <person name="McCowen C."/>
            <person name="Montmayeur A."/>
            <person name="Murphy C."/>
            <person name="Neiman D."/>
            <person name="Pearson M."/>
            <person name="Priest M."/>
            <person name="Roberts A."/>
            <person name="Saif S."/>
            <person name="Shea T."/>
            <person name="Sisk P."/>
            <person name="Stolte C."/>
            <person name="Sykes S."/>
            <person name="Wortman J."/>
            <person name="Nusbaum C."/>
            <person name="Birren B."/>
        </authorList>
    </citation>
    <scope>NUCLEOTIDE SEQUENCE</scope>
    <source>
        <strain evidence="7">ERTm3</strain>
    </source>
</reference>
<dbReference type="GO" id="GO:0046872">
    <property type="term" value="F:metal ion binding"/>
    <property type="evidence" value="ECO:0007669"/>
    <property type="project" value="UniProtKB-KW"/>
</dbReference>
<dbReference type="GO" id="GO:0071025">
    <property type="term" value="P:RNA surveillance"/>
    <property type="evidence" value="ECO:0007669"/>
    <property type="project" value="InterPro"/>
</dbReference>
<evidence type="ECO:0000256" key="3">
    <source>
        <dbReference type="ARBA" id="ARBA00009504"/>
    </source>
</evidence>
<evidence type="ECO:0000313" key="8">
    <source>
        <dbReference type="Proteomes" id="UP000002872"/>
    </source>
</evidence>
<name>I3EK58_NEMP3</name>
<dbReference type="InParanoid" id="I3EK58"/>
<sequence>MKIFKKTQTKYNVFLDVFPEDIDDIYELYRIIDAKDTVKTVTQRSIPGEGGKSKIRVTLLLEVEVEAVTVDLAVGILFIKGKILNETEYTKTGTFHTLEISVNQRMSLKKDHLSAASIKMLESLTLENKASMGYFICRKDGYSLLLATEYTLRRVPLPDKVKSKDKLFKQILSYLKSNLTVFAIIGPDKEVDDYFRQQPQLKNLVVFIKKQVATSNTHKGDTEEIDAIFKTPDLLRKLKGIKKGNELLALNNYYRLEDTGTKGIAVGLKEVMCACENYITKTIIISDGLIKSEIPKERMAAEEIIKLSKQTNAEVNIISQYTSEGDKIKGRGGVVAILTQPIDISTLLE</sequence>
<dbReference type="AlphaFoldDB" id="I3EK58"/>
<organism evidence="7 8">
    <name type="scientific">Nematocida parisii (strain ERTm3)</name>
    <name type="common">Nematode killer fungus</name>
    <dbReference type="NCBI Taxonomy" id="935791"/>
    <lineage>
        <taxon>Eukaryota</taxon>
        <taxon>Fungi</taxon>
        <taxon>Fungi incertae sedis</taxon>
        <taxon>Microsporidia</taxon>
        <taxon>Nematocida</taxon>
    </lineage>
</organism>
<keyword evidence="8" id="KW-1185">Reference proteome</keyword>
<dbReference type="InterPro" id="IPR004405">
    <property type="entry name" value="TF_pelota"/>
</dbReference>
<dbReference type="GO" id="GO:0032790">
    <property type="term" value="P:ribosome disassembly"/>
    <property type="evidence" value="ECO:0007669"/>
    <property type="project" value="TreeGrafter"/>
</dbReference>
<evidence type="ECO:0000256" key="1">
    <source>
        <dbReference type="ARBA" id="ARBA00001968"/>
    </source>
</evidence>
<dbReference type="PANTHER" id="PTHR10853:SF0">
    <property type="entry name" value="PROTEIN PELOTA HOMOLOG"/>
    <property type="match status" value="1"/>
</dbReference>
<dbReference type="OrthoDB" id="10249111at2759"/>
<dbReference type="Gene3D" id="3.30.1330.30">
    <property type="match status" value="1"/>
</dbReference>
<dbReference type="Pfam" id="PF26356">
    <property type="entry name" value="Pelota_N"/>
    <property type="match status" value="1"/>
</dbReference>
<protein>
    <recommendedName>
        <fullName evidence="6">eRF1/Pelota-like N-terminal domain-containing protein</fullName>
    </recommendedName>
</protein>
<evidence type="ECO:0000259" key="6">
    <source>
        <dbReference type="SMART" id="SM01194"/>
    </source>
</evidence>
<proteinExistence type="inferred from homology"/>
<comment type="subcellular location">
    <subcellularLocation>
        <location evidence="2">Cytoplasm</location>
    </subcellularLocation>
</comment>
<dbReference type="GO" id="GO:0070966">
    <property type="term" value="P:nuclear-transcribed mRNA catabolic process, no-go decay"/>
    <property type="evidence" value="ECO:0007669"/>
    <property type="project" value="InterPro"/>
</dbReference>
<evidence type="ECO:0000256" key="2">
    <source>
        <dbReference type="ARBA" id="ARBA00004496"/>
    </source>
</evidence>
<accession>I3EK58</accession>
<evidence type="ECO:0000256" key="4">
    <source>
        <dbReference type="ARBA" id="ARBA00022490"/>
    </source>
</evidence>
<dbReference type="SUPFAM" id="SSF159065">
    <property type="entry name" value="Dom34/Pelota N-terminal domain-like"/>
    <property type="match status" value="1"/>
</dbReference>
<dbReference type="FunCoup" id="I3EK58">
    <property type="interactions" value="134"/>
</dbReference>
<comment type="similarity">
    <text evidence="3">Belongs to the eukaryotic release factor 1 family. Pelota subfamily.</text>
</comment>
<gene>
    <name evidence="7" type="ORF">NEQG_00375</name>
</gene>
<dbReference type="InterPro" id="IPR029064">
    <property type="entry name" value="Ribosomal_eL30-like_sf"/>
</dbReference>
<dbReference type="GO" id="GO:0070481">
    <property type="term" value="P:nuclear-transcribed mRNA catabolic process, non-stop decay"/>
    <property type="evidence" value="ECO:0007669"/>
    <property type="project" value="InterPro"/>
</dbReference>